<dbReference type="SMART" id="SM00054">
    <property type="entry name" value="EFh"/>
    <property type="match status" value="2"/>
</dbReference>
<dbReference type="KEGG" id="tva:4765421"/>
<evidence type="ECO:0000313" key="4">
    <source>
        <dbReference type="Proteomes" id="UP000001542"/>
    </source>
</evidence>
<reference evidence="3" key="1">
    <citation type="submission" date="2006-10" db="EMBL/GenBank/DDBJ databases">
        <authorList>
            <person name="Amadeo P."/>
            <person name="Zhao Q."/>
            <person name="Wortman J."/>
            <person name="Fraser-Liggett C."/>
            <person name="Carlton J."/>
        </authorList>
    </citation>
    <scope>NUCLEOTIDE SEQUENCE</scope>
    <source>
        <strain evidence="3">G3</strain>
    </source>
</reference>
<dbReference type="PROSITE" id="PS00018">
    <property type="entry name" value="EF_HAND_1"/>
    <property type="match status" value="2"/>
</dbReference>
<dbReference type="InterPro" id="IPR002048">
    <property type="entry name" value="EF_hand_dom"/>
</dbReference>
<feature type="domain" description="EF-hand" evidence="2">
    <location>
        <begin position="15"/>
        <end position="45"/>
    </location>
</feature>
<keyword evidence="1" id="KW-0106">Calcium</keyword>
<dbReference type="Proteomes" id="UP000001542">
    <property type="component" value="Unassembled WGS sequence"/>
</dbReference>
<dbReference type="SUPFAM" id="SSF47473">
    <property type="entry name" value="EF-hand"/>
    <property type="match status" value="1"/>
</dbReference>
<dbReference type="AlphaFoldDB" id="A2EIK7"/>
<dbReference type="InterPro" id="IPR018247">
    <property type="entry name" value="EF_Hand_1_Ca_BS"/>
</dbReference>
<accession>A2EIK7</accession>
<dbReference type="VEuPathDB" id="TrichDB:TVAGG3_0199710"/>
<name>A2EIK7_TRIV3</name>
<dbReference type="PROSITE" id="PS50222">
    <property type="entry name" value="EF_HAND_2"/>
    <property type="match status" value="2"/>
</dbReference>
<dbReference type="Pfam" id="PF13499">
    <property type="entry name" value="EF-hand_7"/>
    <property type="match status" value="1"/>
</dbReference>
<dbReference type="EMBL" id="DS113398">
    <property type="protein sequence ID" value="EAY07528.1"/>
    <property type="molecule type" value="Genomic_DNA"/>
</dbReference>
<protein>
    <submittedName>
        <fullName evidence="3">EF hand family protein</fullName>
    </submittedName>
</protein>
<gene>
    <name evidence="3" type="ORF">TVAG_125010</name>
</gene>
<dbReference type="InterPro" id="IPR011992">
    <property type="entry name" value="EF-hand-dom_pair"/>
</dbReference>
<dbReference type="SMR" id="A2EIK7"/>
<dbReference type="VEuPathDB" id="TrichDB:TVAG_125010"/>
<dbReference type="GO" id="GO:0005509">
    <property type="term" value="F:calcium ion binding"/>
    <property type="evidence" value="ECO:0007669"/>
    <property type="project" value="InterPro"/>
</dbReference>
<evidence type="ECO:0000259" key="2">
    <source>
        <dbReference type="PROSITE" id="PS50222"/>
    </source>
</evidence>
<keyword evidence="4" id="KW-1185">Reference proteome</keyword>
<reference evidence="3" key="2">
    <citation type="journal article" date="2007" name="Science">
        <title>Draft genome sequence of the sexually transmitted pathogen Trichomonas vaginalis.</title>
        <authorList>
            <person name="Carlton J.M."/>
            <person name="Hirt R.P."/>
            <person name="Silva J.C."/>
            <person name="Delcher A.L."/>
            <person name="Schatz M."/>
            <person name="Zhao Q."/>
            <person name="Wortman J.R."/>
            <person name="Bidwell S.L."/>
            <person name="Alsmark U.C.M."/>
            <person name="Besteiro S."/>
            <person name="Sicheritz-Ponten T."/>
            <person name="Noel C.J."/>
            <person name="Dacks J.B."/>
            <person name="Foster P.G."/>
            <person name="Simillion C."/>
            <person name="Van de Peer Y."/>
            <person name="Miranda-Saavedra D."/>
            <person name="Barton G.J."/>
            <person name="Westrop G.D."/>
            <person name="Mueller S."/>
            <person name="Dessi D."/>
            <person name="Fiori P.L."/>
            <person name="Ren Q."/>
            <person name="Paulsen I."/>
            <person name="Zhang H."/>
            <person name="Bastida-Corcuera F.D."/>
            <person name="Simoes-Barbosa A."/>
            <person name="Brown M.T."/>
            <person name="Hayes R.D."/>
            <person name="Mukherjee M."/>
            <person name="Okumura C.Y."/>
            <person name="Schneider R."/>
            <person name="Smith A.J."/>
            <person name="Vanacova S."/>
            <person name="Villalvazo M."/>
            <person name="Haas B.J."/>
            <person name="Pertea M."/>
            <person name="Feldblyum T.V."/>
            <person name="Utterback T.R."/>
            <person name="Shu C.L."/>
            <person name="Osoegawa K."/>
            <person name="de Jong P.J."/>
            <person name="Hrdy I."/>
            <person name="Horvathova L."/>
            <person name="Zubacova Z."/>
            <person name="Dolezal P."/>
            <person name="Malik S.B."/>
            <person name="Logsdon J.M. Jr."/>
            <person name="Henze K."/>
            <person name="Gupta A."/>
            <person name="Wang C.C."/>
            <person name="Dunne R.L."/>
            <person name="Upcroft J.A."/>
            <person name="Upcroft P."/>
            <person name="White O."/>
            <person name="Salzberg S.L."/>
            <person name="Tang P."/>
            <person name="Chiu C.-H."/>
            <person name="Lee Y.-S."/>
            <person name="Embley T.M."/>
            <person name="Coombs G.H."/>
            <person name="Mottram J.C."/>
            <person name="Tachezy J."/>
            <person name="Fraser-Liggett C.M."/>
            <person name="Johnson P.J."/>
        </authorList>
    </citation>
    <scope>NUCLEOTIDE SEQUENCE [LARGE SCALE GENOMIC DNA]</scope>
    <source>
        <strain evidence="3">G3</strain>
    </source>
</reference>
<organism evidence="3 4">
    <name type="scientific">Trichomonas vaginalis (strain ATCC PRA-98 / G3)</name>
    <dbReference type="NCBI Taxonomy" id="412133"/>
    <lineage>
        <taxon>Eukaryota</taxon>
        <taxon>Metamonada</taxon>
        <taxon>Parabasalia</taxon>
        <taxon>Trichomonadida</taxon>
        <taxon>Trichomonadidae</taxon>
        <taxon>Trichomonas</taxon>
    </lineage>
</organism>
<evidence type="ECO:0000313" key="3">
    <source>
        <dbReference type="EMBL" id="EAY07528.1"/>
    </source>
</evidence>
<proteinExistence type="predicted"/>
<dbReference type="Gene3D" id="1.10.238.10">
    <property type="entry name" value="EF-hand"/>
    <property type="match status" value="1"/>
</dbReference>
<evidence type="ECO:0000256" key="1">
    <source>
        <dbReference type="ARBA" id="ARBA00022837"/>
    </source>
</evidence>
<sequence>MAATDKLAEDPLYLFKRIFLKIDKDKNKKLDKEEVSQFMALFAGDLGEVDIDAAFKEMDVNGDGLIGFGELMHALGH</sequence>
<dbReference type="RefSeq" id="XP_001319751.1">
    <property type="nucleotide sequence ID" value="XM_001319716.1"/>
</dbReference>
<feature type="domain" description="EF-hand" evidence="2">
    <location>
        <begin position="46"/>
        <end position="77"/>
    </location>
</feature>
<dbReference type="InParanoid" id="A2EIK7"/>